<sequence>MVCTAEDLSRLMIGYQQFRPTSAEVRRERKRIAQRKYRKDKTDVYLPSPKSNTTSEARVALGNSLRLRSEVAQLNDTCEAGDGERGWRVDLDREGCEATKRSTSRGFFEVQGLQRADTSLVSNYRAVDSQTSHDDADADWCCVVGNGRDSLSPTNTIDARHRHLQLQRKPTDCPNGSVDSRAGRQLSGCASASAPAQPFQSSLFLMSDNVPSAVENTADHLREADEGLEFINASVDEMDGGQESSVSSTMSHLGQCPPEALASIMSAGPAAPFLASGSRTTALHDAGVGLNSTEQDSTTAGTKDYRSTRVPGQKQSQWDCGRLIRDAFVEPEPPTNPLHSPDVTFHKPEDQMPAFASITSPVRTESSSLQGMSPLFQAAMTGNVKILSIMVQNSVYPEMVNQDGQTILHVAAQNGHCDEVEFLIGLGFDVNAQDAQGNTALHLAISHGWEKMVEVLVEAGADVDGLNYK</sequence>
<evidence type="ECO:0000256" key="2">
    <source>
        <dbReference type="ARBA" id="ARBA00023043"/>
    </source>
</evidence>
<dbReference type="AlphaFoldDB" id="A0A9P7T1Z9"/>
<dbReference type="PROSITE" id="PS50297">
    <property type="entry name" value="ANK_REP_REGION"/>
    <property type="match status" value="2"/>
</dbReference>
<protein>
    <submittedName>
        <fullName evidence="5">Uncharacterized protein</fullName>
    </submittedName>
</protein>
<feature type="repeat" description="ANK" evidence="3">
    <location>
        <begin position="436"/>
        <end position="468"/>
    </location>
</feature>
<feature type="region of interest" description="Disordered" evidence="4">
    <location>
        <begin position="289"/>
        <end position="316"/>
    </location>
</feature>
<reference evidence="5" key="1">
    <citation type="journal article" date="2020" name="bioRxiv">
        <title>Whole genome comparisons of ergot fungi reveals the divergence and evolution of species within the genus Claviceps are the result of varying mechanisms driving genome evolution and host range expansion.</title>
        <authorList>
            <person name="Wyka S.A."/>
            <person name="Mondo S.J."/>
            <person name="Liu M."/>
            <person name="Dettman J."/>
            <person name="Nalam V."/>
            <person name="Broders K.D."/>
        </authorList>
    </citation>
    <scope>NUCLEOTIDE SEQUENCE</scope>
    <source>
        <strain evidence="5">CCC 602</strain>
    </source>
</reference>
<dbReference type="SMART" id="SM00248">
    <property type="entry name" value="ANK"/>
    <property type="match status" value="3"/>
</dbReference>
<feature type="repeat" description="ANK" evidence="3">
    <location>
        <begin position="403"/>
        <end position="435"/>
    </location>
</feature>
<keyword evidence="6" id="KW-1185">Reference proteome</keyword>
<dbReference type="EMBL" id="SRPW01000522">
    <property type="protein sequence ID" value="KAG6013921.1"/>
    <property type="molecule type" value="Genomic_DNA"/>
</dbReference>
<evidence type="ECO:0000256" key="3">
    <source>
        <dbReference type="PROSITE-ProRule" id="PRU00023"/>
    </source>
</evidence>
<dbReference type="PANTHER" id="PTHR24173">
    <property type="entry name" value="ANKYRIN REPEAT CONTAINING"/>
    <property type="match status" value="1"/>
</dbReference>
<dbReference type="PRINTS" id="PR01415">
    <property type="entry name" value="ANKYRIN"/>
</dbReference>
<organism evidence="5 6">
    <name type="scientific">Claviceps pusilla</name>
    <dbReference type="NCBI Taxonomy" id="123648"/>
    <lineage>
        <taxon>Eukaryota</taxon>
        <taxon>Fungi</taxon>
        <taxon>Dikarya</taxon>
        <taxon>Ascomycota</taxon>
        <taxon>Pezizomycotina</taxon>
        <taxon>Sordariomycetes</taxon>
        <taxon>Hypocreomycetidae</taxon>
        <taxon>Hypocreales</taxon>
        <taxon>Clavicipitaceae</taxon>
        <taxon>Claviceps</taxon>
    </lineage>
</organism>
<dbReference type="Gene3D" id="1.25.40.20">
    <property type="entry name" value="Ankyrin repeat-containing domain"/>
    <property type="match status" value="1"/>
</dbReference>
<dbReference type="PANTHER" id="PTHR24173:SF74">
    <property type="entry name" value="ANKYRIN REPEAT DOMAIN-CONTAINING PROTEIN 16"/>
    <property type="match status" value="1"/>
</dbReference>
<name>A0A9P7T1Z9_9HYPO</name>
<evidence type="ECO:0000256" key="1">
    <source>
        <dbReference type="ARBA" id="ARBA00022737"/>
    </source>
</evidence>
<dbReference type="Pfam" id="PF12796">
    <property type="entry name" value="Ank_2"/>
    <property type="match status" value="1"/>
</dbReference>
<feature type="compositionally biased region" description="Polar residues" evidence="4">
    <location>
        <begin position="290"/>
        <end position="301"/>
    </location>
</feature>
<gene>
    <name evidence="5" type="ORF">E4U43_007044</name>
</gene>
<evidence type="ECO:0000313" key="6">
    <source>
        <dbReference type="Proteomes" id="UP000748025"/>
    </source>
</evidence>
<accession>A0A9P7T1Z9</accession>
<proteinExistence type="predicted"/>
<evidence type="ECO:0000256" key="4">
    <source>
        <dbReference type="SAM" id="MobiDB-lite"/>
    </source>
</evidence>
<dbReference type="InterPro" id="IPR002110">
    <property type="entry name" value="Ankyrin_rpt"/>
</dbReference>
<dbReference type="InterPro" id="IPR036770">
    <property type="entry name" value="Ankyrin_rpt-contain_sf"/>
</dbReference>
<keyword evidence="1" id="KW-0677">Repeat</keyword>
<keyword evidence="2 3" id="KW-0040">ANK repeat</keyword>
<dbReference type="PROSITE" id="PS50088">
    <property type="entry name" value="ANK_REPEAT"/>
    <property type="match status" value="3"/>
</dbReference>
<dbReference type="SUPFAM" id="SSF48403">
    <property type="entry name" value="Ankyrin repeat"/>
    <property type="match status" value="1"/>
</dbReference>
<dbReference type="Proteomes" id="UP000748025">
    <property type="component" value="Unassembled WGS sequence"/>
</dbReference>
<dbReference type="OrthoDB" id="194358at2759"/>
<comment type="caution">
    <text evidence="5">The sequence shown here is derived from an EMBL/GenBank/DDBJ whole genome shotgun (WGS) entry which is preliminary data.</text>
</comment>
<feature type="repeat" description="ANK" evidence="3">
    <location>
        <begin position="370"/>
        <end position="402"/>
    </location>
</feature>
<evidence type="ECO:0000313" key="5">
    <source>
        <dbReference type="EMBL" id="KAG6013921.1"/>
    </source>
</evidence>